<gene>
    <name evidence="12" type="ORF">C7M84_005376</name>
</gene>
<dbReference type="InterPro" id="IPR003598">
    <property type="entry name" value="Ig_sub2"/>
</dbReference>
<dbReference type="OrthoDB" id="6371004at2759"/>
<keyword evidence="2" id="KW-0812">Transmembrane</keyword>
<keyword evidence="8" id="KW-1015">Disulfide bond</keyword>
<comment type="subcellular location">
    <subcellularLocation>
        <location evidence="1">Membrane</location>
        <topology evidence="1">Single-pass membrane protein</topology>
    </subcellularLocation>
</comment>
<dbReference type="InterPro" id="IPR013783">
    <property type="entry name" value="Ig-like_fold"/>
</dbReference>
<reference evidence="12 13" key="2">
    <citation type="submission" date="2019-01" db="EMBL/GenBank/DDBJ databases">
        <title>The decoding of complex shrimp genome reveals the adaptation for benthos swimmer, frequently molting mechanism and breeding impact on genome.</title>
        <authorList>
            <person name="Sun Y."/>
            <person name="Gao Y."/>
            <person name="Yu Y."/>
        </authorList>
    </citation>
    <scope>NUCLEOTIDE SEQUENCE [LARGE SCALE GENOMIC DNA]</scope>
    <source>
        <tissue evidence="12">Muscle</tissue>
    </source>
</reference>
<keyword evidence="9" id="KW-0393">Immunoglobulin domain</keyword>
<name>A0A3R7N387_PENVA</name>
<dbReference type="PANTHER" id="PTHR10075:SF14">
    <property type="entry name" value="CELL ADHESION MOLECULE DSCAM2-RELATED"/>
    <property type="match status" value="1"/>
</dbReference>
<dbReference type="InterPro" id="IPR007110">
    <property type="entry name" value="Ig-like_dom"/>
</dbReference>
<evidence type="ECO:0000256" key="4">
    <source>
        <dbReference type="ARBA" id="ARBA00022737"/>
    </source>
</evidence>
<dbReference type="GO" id="GO:0098632">
    <property type="term" value="F:cell-cell adhesion mediator activity"/>
    <property type="evidence" value="ECO:0007669"/>
    <property type="project" value="TreeGrafter"/>
</dbReference>
<feature type="region of interest" description="Disordered" evidence="10">
    <location>
        <begin position="1"/>
        <end position="41"/>
    </location>
</feature>
<evidence type="ECO:0000256" key="1">
    <source>
        <dbReference type="ARBA" id="ARBA00004167"/>
    </source>
</evidence>
<dbReference type="CDD" id="cd20956">
    <property type="entry name" value="IgI_4_Dscam"/>
    <property type="match status" value="1"/>
</dbReference>
<dbReference type="GO" id="GO:0007156">
    <property type="term" value="P:homophilic cell adhesion via plasma membrane adhesion molecules"/>
    <property type="evidence" value="ECO:0007669"/>
    <property type="project" value="TreeGrafter"/>
</dbReference>
<dbReference type="GO" id="GO:0070593">
    <property type="term" value="P:dendrite self-avoidance"/>
    <property type="evidence" value="ECO:0007669"/>
    <property type="project" value="TreeGrafter"/>
</dbReference>
<protein>
    <submittedName>
        <fullName evidence="12">Putative down syndrome cell adhesion molecule</fullName>
    </submittedName>
</protein>
<keyword evidence="6" id="KW-1133">Transmembrane helix</keyword>
<proteinExistence type="predicted"/>
<evidence type="ECO:0000256" key="3">
    <source>
        <dbReference type="ARBA" id="ARBA00022729"/>
    </source>
</evidence>
<evidence type="ECO:0000259" key="11">
    <source>
        <dbReference type="PROSITE" id="PS50835"/>
    </source>
</evidence>
<dbReference type="FunFam" id="2.60.40.10:FF:000017">
    <property type="entry name" value="Down syndrome cell adhesion molecule b"/>
    <property type="match status" value="1"/>
</dbReference>
<keyword evidence="13" id="KW-1185">Reference proteome</keyword>
<dbReference type="PROSITE" id="PS50835">
    <property type="entry name" value="IG_LIKE"/>
    <property type="match status" value="1"/>
</dbReference>
<dbReference type="GO" id="GO:0005886">
    <property type="term" value="C:plasma membrane"/>
    <property type="evidence" value="ECO:0007669"/>
    <property type="project" value="TreeGrafter"/>
</dbReference>
<evidence type="ECO:0000256" key="8">
    <source>
        <dbReference type="ARBA" id="ARBA00023157"/>
    </source>
</evidence>
<sequence>MSSTDHVEEDGVQVIPESAPETSLRPAGASQMGGVEAGVDGGLRRASRDLGLHYPRPDAAPQLQYTFIEQTVSPGSPVNLKCSAVGSPFPLITWTRDHRPLHTSLRTNVGSFRTALGEVVSHVNLSDVTVRDGGTYACTAHNTLGSVSHSARVNVYGSCCFFASVALFSFLSDTRVFVSLVCNGTDKRFFSQRKRAAS</sequence>
<evidence type="ECO:0000256" key="2">
    <source>
        <dbReference type="ARBA" id="ARBA00022692"/>
    </source>
</evidence>
<dbReference type="EMBL" id="QCYY01001697">
    <property type="protein sequence ID" value="ROT76066.1"/>
    <property type="molecule type" value="Genomic_DNA"/>
</dbReference>
<dbReference type="SUPFAM" id="SSF48726">
    <property type="entry name" value="Immunoglobulin"/>
    <property type="match status" value="1"/>
</dbReference>
<keyword evidence="4" id="KW-0677">Repeat</keyword>
<dbReference type="GO" id="GO:0007411">
    <property type="term" value="P:axon guidance"/>
    <property type="evidence" value="ECO:0007669"/>
    <property type="project" value="TreeGrafter"/>
</dbReference>
<evidence type="ECO:0000256" key="7">
    <source>
        <dbReference type="ARBA" id="ARBA00023136"/>
    </source>
</evidence>
<comment type="caution">
    <text evidence="12">The sequence shown here is derived from an EMBL/GenBank/DDBJ whole genome shotgun (WGS) entry which is preliminary data.</text>
</comment>
<organism evidence="12 13">
    <name type="scientific">Penaeus vannamei</name>
    <name type="common">Whiteleg shrimp</name>
    <name type="synonym">Litopenaeus vannamei</name>
    <dbReference type="NCBI Taxonomy" id="6689"/>
    <lineage>
        <taxon>Eukaryota</taxon>
        <taxon>Metazoa</taxon>
        <taxon>Ecdysozoa</taxon>
        <taxon>Arthropoda</taxon>
        <taxon>Crustacea</taxon>
        <taxon>Multicrustacea</taxon>
        <taxon>Malacostraca</taxon>
        <taxon>Eumalacostraca</taxon>
        <taxon>Eucarida</taxon>
        <taxon>Decapoda</taxon>
        <taxon>Dendrobranchiata</taxon>
        <taxon>Penaeoidea</taxon>
        <taxon>Penaeidae</taxon>
        <taxon>Penaeus</taxon>
    </lineage>
</organism>
<dbReference type="Pfam" id="PF13927">
    <property type="entry name" value="Ig_3"/>
    <property type="match status" value="1"/>
</dbReference>
<evidence type="ECO:0000256" key="6">
    <source>
        <dbReference type="ARBA" id="ARBA00022989"/>
    </source>
</evidence>
<dbReference type="InterPro" id="IPR003599">
    <property type="entry name" value="Ig_sub"/>
</dbReference>
<dbReference type="PANTHER" id="PTHR10075">
    <property type="entry name" value="BASIGIN RELATED"/>
    <property type="match status" value="1"/>
</dbReference>
<keyword evidence="5" id="KW-0130">Cell adhesion</keyword>
<feature type="domain" description="Ig-like" evidence="11">
    <location>
        <begin position="61"/>
        <end position="154"/>
    </location>
</feature>
<evidence type="ECO:0000313" key="12">
    <source>
        <dbReference type="EMBL" id="ROT76066.1"/>
    </source>
</evidence>
<dbReference type="SMART" id="SM00409">
    <property type="entry name" value="IG"/>
    <property type="match status" value="1"/>
</dbReference>
<keyword evidence="3" id="KW-0732">Signal</keyword>
<evidence type="ECO:0000256" key="5">
    <source>
        <dbReference type="ARBA" id="ARBA00022889"/>
    </source>
</evidence>
<dbReference type="Proteomes" id="UP000283509">
    <property type="component" value="Unassembled WGS sequence"/>
</dbReference>
<reference evidence="12 13" key="1">
    <citation type="submission" date="2018-04" db="EMBL/GenBank/DDBJ databases">
        <authorList>
            <person name="Zhang X."/>
            <person name="Yuan J."/>
            <person name="Li F."/>
            <person name="Xiang J."/>
        </authorList>
    </citation>
    <scope>NUCLEOTIDE SEQUENCE [LARGE SCALE GENOMIC DNA]</scope>
    <source>
        <tissue evidence="12">Muscle</tissue>
    </source>
</reference>
<dbReference type="AlphaFoldDB" id="A0A3R7N387"/>
<dbReference type="Gene3D" id="2.60.40.10">
    <property type="entry name" value="Immunoglobulins"/>
    <property type="match status" value="1"/>
</dbReference>
<dbReference type="SMART" id="SM00408">
    <property type="entry name" value="IGc2"/>
    <property type="match status" value="1"/>
</dbReference>
<evidence type="ECO:0000256" key="9">
    <source>
        <dbReference type="ARBA" id="ARBA00023319"/>
    </source>
</evidence>
<evidence type="ECO:0000256" key="10">
    <source>
        <dbReference type="SAM" id="MobiDB-lite"/>
    </source>
</evidence>
<evidence type="ECO:0000313" key="13">
    <source>
        <dbReference type="Proteomes" id="UP000283509"/>
    </source>
</evidence>
<dbReference type="InterPro" id="IPR036179">
    <property type="entry name" value="Ig-like_dom_sf"/>
</dbReference>
<dbReference type="GO" id="GO:0030424">
    <property type="term" value="C:axon"/>
    <property type="evidence" value="ECO:0007669"/>
    <property type="project" value="TreeGrafter"/>
</dbReference>
<keyword evidence="7" id="KW-0472">Membrane</keyword>
<accession>A0A3R7N387</accession>